<organism evidence="2 3">
    <name type="scientific">Shewanella putrefaciens (strain 200)</name>
    <dbReference type="NCBI Taxonomy" id="399804"/>
    <lineage>
        <taxon>Bacteria</taxon>
        <taxon>Pseudomonadati</taxon>
        <taxon>Pseudomonadota</taxon>
        <taxon>Gammaproteobacteria</taxon>
        <taxon>Alteromonadales</taxon>
        <taxon>Shewanellaceae</taxon>
        <taxon>Shewanella</taxon>
    </lineage>
</organism>
<name>E6XJM3_SHEP2</name>
<dbReference type="OrthoDB" id="123053at2"/>
<protein>
    <submittedName>
        <fullName evidence="2">Uncharacterized protein</fullName>
    </submittedName>
</protein>
<evidence type="ECO:0000313" key="3">
    <source>
        <dbReference type="Proteomes" id="UP000008209"/>
    </source>
</evidence>
<sequence>MKFDYEHTTNSKYGRIYLILVHVLFAVVMAAVLALVFGYFVMLLWNAVIPDLTGTHAISYCQSISLLVLARILVGGFSHHGSGHGHMKHRKARRDYEEWWQEVGKNSFENFKDYKHPKE</sequence>
<dbReference type="Proteomes" id="UP000008209">
    <property type="component" value="Chromosome"/>
</dbReference>
<dbReference type="KEGG" id="shp:Sput200_0718"/>
<evidence type="ECO:0000256" key="1">
    <source>
        <dbReference type="SAM" id="Phobius"/>
    </source>
</evidence>
<keyword evidence="1" id="KW-0472">Membrane</keyword>
<keyword evidence="1" id="KW-0812">Transmembrane</keyword>
<keyword evidence="1" id="KW-1133">Transmembrane helix</keyword>
<proteinExistence type="predicted"/>
<feature type="transmembrane region" description="Helical" evidence="1">
    <location>
        <begin position="57"/>
        <end position="78"/>
    </location>
</feature>
<reference evidence="2 3" key="1">
    <citation type="submission" date="2011-01" db="EMBL/GenBank/DDBJ databases">
        <title>Complete sequence of Shewanella putrefaciens 200.</title>
        <authorList>
            <consortium name="US DOE Joint Genome Institute"/>
            <person name="Lucas S."/>
            <person name="Copeland A."/>
            <person name="Lapidus A."/>
            <person name="Cheng J.-F."/>
            <person name="Bruce D."/>
            <person name="Goodwin L."/>
            <person name="Pitluck S."/>
            <person name="Munk A.C."/>
            <person name="Detter J.C."/>
            <person name="Han C."/>
            <person name="Tapia R."/>
            <person name="Land M."/>
            <person name="Hauser L."/>
            <person name="Chang Y.-J."/>
            <person name="Jeffries C."/>
            <person name="Kyrpides N."/>
            <person name="Ivanova N."/>
            <person name="Mikhailova N."/>
            <person name="Kolker E."/>
            <person name="Lawrence C."/>
            <person name="McCue L.A."/>
            <person name="DiChristina T."/>
            <person name="Nealson K."/>
            <person name="Fredrickson J.K."/>
            <person name="Woyke T."/>
        </authorList>
    </citation>
    <scope>NUCLEOTIDE SEQUENCE [LARGE SCALE GENOMIC DNA]</scope>
    <source>
        <strain evidence="2 3">200</strain>
    </source>
</reference>
<evidence type="ECO:0000313" key="2">
    <source>
        <dbReference type="EMBL" id="ADV53199.1"/>
    </source>
</evidence>
<dbReference type="HOGENOM" id="CLU_139601_0_0_6"/>
<dbReference type="EMBL" id="CP002457">
    <property type="protein sequence ID" value="ADV53199.1"/>
    <property type="molecule type" value="Genomic_DNA"/>
</dbReference>
<dbReference type="AlphaFoldDB" id="E6XJM3"/>
<accession>E6XJM3</accession>
<gene>
    <name evidence="2" type="ordered locus">Sput200_0718</name>
</gene>
<feature type="transmembrane region" description="Helical" evidence="1">
    <location>
        <begin position="16"/>
        <end position="45"/>
    </location>
</feature>